<dbReference type="SUPFAM" id="SSF47757">
    <property type="entry name" value="Chemotaxis receptor methyltransferase CheR, N-terminal domain"/>
    <property type="match status" value="1"/>
</dbReference>
<dbReference type="SUPFAM" id="SSF53335">
    <property type="entry name" value="S-adenosyl-L-methionine-dependent methyltransferases"/>
    <property type="match status" value="1"/>
</dbReference>
<name>A0A254T955_9BURK</name>
<proteinExistence type="predicted"/>
<dbReference type="GO" id="GO:0008757">
    <property type="term" value="F:S-adenosylmethionine-dependent methyltransferase activity"/>
    <property type="evidence" value="ECO:0007669"/>
    <property type="project" value="InterPro"/>
</dbReference>
<dbReference type="Gene3D" id="3.40.50.150">
    <property type="entry name" value="Vaccinia Virus protein VP39"/>
    <property type="match status" value="1"/>
</dbReference>
<keyword evidence="3" id="KW-1185">Reference proteome</keyword>
<comment type="caution">
    <text evidence="2">The sequence shown here is derived from an EMBL/GenBank/DDBJ whole genome shotgun (WGS) entry which is preliminary data.</text>
</comment>
<dbReference type="InterPro" id="IPR050903">
    <property type="entry name" value="Bact_Chemotaxis_MeTrfase"/>
</dbReference>
<dbReference type="InterPro" id="IPR029063">
    <property type="entry name" value="SAM-dependent_MTases_sf"/>
</dbReference>
<evidence type="ECO:0000259" key="1">
    <source>
        <dbReference type="PROSITE" id="PS50123"/>
    </source>
</evidence>
<dbReference type="PANTHER" id="PTHR24422">
    <property type="entry name" value="CHEMOTAXIS PROTEIN METHYLTRANSFERASE"/>
    <property type="match status" value="1"/>
</dbReference>
<gene>
    <name evidence="2" type="ORF">AYR66_06285</name>
</gene>
<reference evidence="2 3" key="1">
    <citation type="submission" date="2016-02" db="EMBL/GenBank/DDBJ databases">
        <authorList>
            <person name="Wen L."/>
            <person name="He K."/>
            <person name="Yang H."/>
        </authorList>
    </citation>
    <scope>NUCLEOTIDE SEQUENCE [LARGE SCALE GENOMIC DNA]</scope>
    <source>
        <strain evidence="2 3">TSA40</strain>
    </source>
</reference>
<feature type="domain" description="CheR-type methyltransferase" evidence="1">
    <location>
        <begin position="9"/>
        <end position="261"/>
    </location>
</feature>
<protein>
    <recommendedName>
        <fullName evidence="1">CheR-type methyltransferase domain-containing protein</fullName>
    </recommendedName>
</protein>
<dbReference type="SMART" id="SM00138">
    <property type="entry name" value="MeTrc"/>
    <property type="match status" value="1"/>
</dbReference>
<dbReference type="Pfam" id="PF03705">
    <property type="entry name" value="CheR_N"/>
    <property type="match status" value="1"/>
</dbReference>
<dbReference type="InterPro" id="IPR022642">
    <property type="entry name" value="CheR_C"/>
</dbReference>
<accession>A0A254T955</accession>
<dbReference type="PANTHER" id="PTHR24422:SF8">
    <property type="entry name" value="CHEMOTAXIS PROTEIN"/>
    <property type="match status" value="1"/>
</dbReference>
<organism evidence="2 3">
    <name type="scientific">Noviherbaspirillum denitrificans</name>
    <dbReference type="NCBI Taxonomy" id="1968433"/>
    <lineage>
        <taxon>Bacteria</taxon>
        <taxon>Pseudomonadati</taxon>
        <taxon>Pseudomonadota</taxon>
        <taxon>Betaproteobacteria</taxon>
        <taxon>Burkholderiales</taxon>
        <taxon>Oxalobacteraceae</taxon>
        <taxon>Noviherbaspirillum</taxon>
    </lineage>
</organism>
<evidence type="ECO:0000313" key="2">
    <source>
        <dbReference type="EMBL" id="OWW19164.1"/>
    </source>
</evidence>
<dbReference type="PRINTS" id="PR00996">
    <property type="entry name" value="CHERMTFRASE"/>
</dbReference>
<dbReference type="Proteomes" id="UP000197535">
    <property type="component" value="Unassembled WGS sequence"/>
</dbReference>
<dbReference type="EMBL" id="LSTO01000001">
    <property type="protein sequence ID" value="OWW19164.1"/>
    <property type="molecule type" value="Genomic_DNA"/>
</dbReference>
<dbReference type="RefSeq" id="WP_170942034.1">
    <property type="nucleotide sequence ID" value="NZ_LSTO01000001.1"/>
</dbReference>
<evidence type="ECO:0000313" key="3">
    <source>
        <dbReference type="Proteomes" id="UP000197535"/>
    </source>
</evidence>
<dbReference type="AlphaFoldDB" id="A0A254T955"/>
<dbReference type="InterPro" id="IPR022641">
    <property type="entry name" value="CheR_N"/>
</dbReference>
<dbReference type="PROSITE" id="PS50123">
    <property type="entry name" value="CHER"/>
    <property type="match status" value="1"/>
</dbReference>
<dbReference type="Pfam" id="PF01739">
    <property type="entry name" value="CheR"/>
    <property type="match status" value="1"/>
</dbReference>
<dbReference type="InterPro" id="IPR000780">
    <property type="entry name" value="CheR_MeTrfase"/>
</dbReference>
<sequence length="284" mass="31921">MAAPVEAIVTDLKQSVEDLEIDLLLEGVYRRFGQDFRGYRREHVRRRLHALMRGAGVETVSLLQDRVMHDPASSEILLRTLSAQPAGMFDDPAYFHALREAMVPWLRSCPSPRIWVAECVAPEEVCSLAILLAEEGLHDKTQIFATAANESLLEEAKAGEFSLDRWPEYAENYRKCGGRAAFSDYCHKEHGRGVFSSVLRSNVTWAQYSLATDASFNEFQLIVCRNALAEFGAALHRRTLQLFYDSMPLFGILSVGDGEGLNWAPFVSRYKALAEGQGLYRRVA</sequence>